<dbReference type="PANTHER" id="PTHR21255">
    <property type="entry name" value="T-COMPLEX-ASSOCIATED-TESTIS-EXPRESSED 1/ DYNEIN LIGHT CHAIN"/>
    <property type="match status" value="1"/>
</dbReference>
<proteinExistence type="inferred from homology"/>
<dbReference type="CDD" id="cd21451">
    <property type="entry name" value="DLC-like_TCTEX1D"/>
    <property type="match status" value="1"/>
</dbReference>
<comment type="similarity">
    <text evidence="1">Belongs to the dynein light chain Tctex-type family.</text>
</comment>
<dbReference type="InterPro" id="IPR038586">
    <property type="entry name" value="Tctex-1-like_sf"/>
</dbReference>
<evidence type="ECO:0000313" key="3">
    <source>
        <dbReference type="EMBL" id="KAK2555062.1"/>
    </source>
</evidence>
<dbReference type="InterPro" id="IPR005334">
    <property type="entry name" value="Tctex-1-like"/>
</dbReference>
<dbReference type="AlphaFoldDB" id="A0AAD9UZ52"/>
<dbReference type="Pfam" id="PF03645">
    <property type="entry name" value="Tctex-1"/>
    <property type="match status" value="1"/>
</dbReference>
<dbReference type="Gene3D" id="3.30.1140.40">
    <property type="entry name" value="Tctex-1"/>
    <property type="match status" value="1"/>
</dbReference>
<keyword evidence="4" id="KW-1185">Reference proteome</keyword>
<reference evidence="3" key="1">
    <citation type="journal article" date="2023" name="G3 (Bethesda)">
        <title>Whole genome assembly and annotation of the endangered Caribbean coral Acropora cervicornis.</title>
        <authorList>
            <person name="Selwyn J.D."/>
            <person name="Vollmer S.V."/>
        </authorList>
    </citation>
    <scope>NUCLEOTIDE SEQUENCE</scope>
    <source>
        <strain evidence="3">K2</strain>
    </source>
</reference>
<reference evidence="3" key="2">
    <citation type="journal article" date="2023" name="Science">
        <title>Genomic signatures of disease resistance in endangered staghorn corals.</title>
        <authorList>
            <person name="Vollmer S.V."/>
            <person name="Selwyn J.D."/>
            <person name="Despard B.A."/>
            <person name="Roesel C.L."/>
        </authorList>
    </citation>
    <scope>NUCLEOTIDE SEQUENCE</scope>
    <source>
        <strain evidence="3">K2</strain>
    </source>
</reference>
<evidence type="ECO:0000256" key="1">
    <source>
        <dbReference type="ARBA" id="ARBA00005361"/>
    </source>
</evidence>
<dbReference type="GO" id="GO:0045505">
    <property type="term" value="F:dynein intermediate chain binding"/>
    <property type="evidence" value="ECO:0007669"/>
    <property type="project" value="TreeGrafter"/>
</dbReference>
<dbReference type="EMBL" id="JARQWQ010000065">
    <property type="protein sequence ID" value="KAK2555062.1"/>
    <property type="molecule type" value="Genomic_DNA"/>
</dbReference>
<sequence>MEKSATRTPPITAIFSKRESEEFPPLQTQTTPVKPHTQRRRASLFEPQIRSNDFGNSWLVHADFPRRRSNSLTSLRPVDKREKFEKQRVHRIVQQVLSMELERFKSYNDKECEGASRKIAFIVKDRVCSAFDLSGCKVVCLCYITKRAKPSLAIDSGCAWNELKSTMDNDAFVDCVYKNSDITSVVSVFFIHCPRVEMKKYEMDLFQEPKIAFRSKARSFTIS</sequence>
<comment type="caution">
    <text evidence="3">The sequence shown here is derived from an EMBL/GenBank/DDBJ whole genome shotgun (WGS) entry which is preliminary data.</text>
</comment>
<organism evidence="3 4">
    <name type="scientific">Acropora cervicornis</name>
    <name type="common">Staghorn coral</name>
    <dbReference type="NCBI Taxonomy" id="6130"/>
    <lineage>
        <taxon>Eukaryota</taxon>
        <taxon>Metazoa</taxon>
        <taxon>Cnidaria</taxon>
        <taxon>Anthozoa</taxon>
        <taxon>Hexacorallia</taxon>
        <taxon>Scleractinia</taxon>
        <taxon>Astrocoeniina</taxon>
        <taxon>Acroporidae</taxon>
        <taxon>Acropora</taxon>
    </lineage>
</organism>
<evidence type="ECO:0000256" key="2">
    <source>
        <dbReference type="SAM" id="MobiDB-lite"/>
    </source>
</evidence>
<feature type="region of interest" description="Disordered" evidence="2">
    <location>
        <begin position="1"/>
        <end position="39"/>
    </location>
</feature>
<dbReference type="GO" id="GO:0007018">
    <property type="term" value="P:microtubule-based movement"/>
    <property type="evidence" value="ECO:0007669"/>
    <property type="project" value="TreeGrafter"/>
</dbReference>
<evidence type="ECO:0000313" key="4">
    <source>
        <dbReference type="Proteomes" id="UP001249851"/>
    </source>
</evidence>
<name>A0AAD9UZ52_ACRCE</name>
<dbReference type="Proteomes" id="UP001249851">
    <property type="component" value="Unassembled WGS sequence"/>
</dbReference>
<dbReference type="GO" id="GO:0005737">
    <property type="term" value="C:cytoplasm"/>
    <property type="evidence" value="ECO:0007669"/>
    <property type="project" value="TreeGrafter"/>
</dbReference>
<accession>A0AAD9UZ52</accession>
<protein>
    <submittedName>
        <fullName evidence="3">Uncharacterized protein</fullName>
    </submittedName>
</protein>
<dbReference type="GO" id="GO:0005868">
    <property type="term" value="C:cytoplasmic dynein complex"/>
    <property type="evidence" value="ECO:0007669"/>
    <property type="project" value="TreeGrafter"/>
</dbReference>
<gene>
    <name evidence="3" type="ORF">P5673_023414</name>
</gene>
<dbReference type="PANTHER" id="PTHR21255:SF65">
    <property type="entry name" value="TCTEX1 DOMAIN-CONTAINING PROTEIN 2"/>
    <property type="match status" value="1"/>
</dbReference>